<dbReference type="GO" id="GO:0004190">
    <property type="term" value="F:aspartic-type endopeptidase activity"/>
    <property type="evidence" value="ECO:0007669"/>
    <property type="project" value="InterPro"/>
</dbReference>
<dbReference type="InterPro" id="IPR034122">
    <property type="entry name" value="Retropepsin-like_bacterial"/>
</dbReference>
<dbReference type="KEGG" id="bid:Bind_0227"/>
<dbReference type="EMBL" id="CP001016">
    <property type="protein sequence ID" value="ACB93883.1"/>
    <property type="molecule type" value="Genomic_DNA"/>
</dbReference>
<dbReference type="SUPFAM" id="SSF50630">
    <property type="entry name" value="Acid proteases"/>
    <property type="match status" value="1"/>
</dbReference>
<dbReference type="Gene3D" id="1.25.40.10">
    <property type="entry name" value="Tetratricopeptide repeat domain"/>
    <property type="match status" value="1"/>
</dbReference>
<proteinExistence type="predicted"/>
<reference evidence="2 3" key="2">
    <citation type="journal article" date="2010" name="J. Bacteriol.">
        <title>Complete genome sequence of Beijerinckia indica subsp. indica.</title>
        <authorList>
            <person name="Tamas I."/>
            <person name="Dedysh S.N."/>
            <person name="Liesack W."/>
            <person name="Stott M.B."/>
            <person name="Alam M."/>
            <person name="Murrell J.C."/>
            <person name="Dunfield P.F."/>
        </authorList>
    </citation>
    <scope>NUCLEOTIDE SEQUENCE [LARGE SCALE GENOMIC DNA]</scope>
    <source>
        <strain evidence="3">ATCC 9039 / DSM 1715 / NCIMB 8712</strain>
    </source>
</reference>
<dbReference type="SUPFAM" id="SSF48452">
    <property type="entry name" value="TPR-like"/>
    <property type="match status" value="1"/>
</dbReference>
<dbReference type="CDD" id="cd05483">
    <property type="entry name" value="retropepsin_like_bacteria"/>
    <property type="match status" value="1"/>
</dbReference>
<dbReference type="GO" id="GO:0006508">
    <property type="term" value="P:proteolysis"/>
    <property type="evidence" value="ECO:0007669"/>
    <property type="project" value="InterPro"/>
</dbReference>
<name>B2ICJ4_BEII9</name>
<dbReference type="Gene3D" id="2.40.70.10">
    <property type="entry name" value="Acid Proteases"/>
    <property type="match status" value="1"/>
</dbReference>
<dbReference type="RefSeq" id="WP_012383241.1">
    <property type="nucleotide sequence ID" value="NC_010581.1"/>
</dbReference>
<dbReference type="eggNOG" id="COG3577">
    <property type="taxonomic scope" value="Bacteria"/>
</dbReference>
<protein>
    <submittedName>
        <fullName evidence="2">Uncharacterized protein</fullName>
    </submittedName>
</protein>
<dbReference type="PROSITE" id="PS00141">
    <property type="entry name" value="ASP_PROTEASE"/>
    <property type="match status" value="1"/>
</dbReference>
<gene>
    <name evidence="2" type="ordered locus">Bind_0227</name>
</gene>
<feature type="chain" id="PRO_5002776644" evidence="1">
    <location>
        <begin position="40"/>
        <end position="370"/>
    </location>
</feature>
<organism evidence="2 3">
    <name type="scientific">Beijerinckia indica subsp. indica (strain ATCC 9039 / DSM 1715 / NCIMB 8712)</name>
    <dbReference type="NCBI Taxonomy" id="395963"/>
    <lineage>
        <taxon>Bacteria</taxon>
        <taxon>Pseudomonadati</taxon>
        <taxon>Pseudomonadota</taxon>
        <taxon>Alphaproteobacteria</taxon>
        <taxon>Hyphomicrobiales</taxon>
        <taxon>Beijerinckiaceae</taxon>
        <taxon>Beijerinckia</taxon>
    </lineage>
</organism>
<dbReference type="eggNOG" id="COG5010">
    <property type="taxonomic scope" value="Bacteria"/>
</dbReference>
<evidence type="ECO:0000256" key="1">
    <source>
        <dbReference type="SAM" id="SignalP"/>
    </source>
</evidence>
<sequence>MRWEAPDSFRASRTLARTRRLACVLALFSSPFTAWPALAESASVAATLNRLSINLPADVAANEILRKPLDELSREPCDRQAIVALANALQKVGYRREAANAHAHFSESCGGYAQSLQAAVNILLGLSDFKGAAELATNLIKMEPFSHNGYFLRALARDGAGEYKGALDDYISTLELVPNKEQVVSTPYFKMAKVYDALGQPCDAAQAVQSWVEMNAPRRETPQTQMMIATYTAKGQCKANMKTGVEVFPNSAGKGVVKLTVLVNGVPGQFILDTGASFVSLKDSFARKANIDIDEGSAVRLHTANGMTDGKRGQAKTIKLRSLEAKNTIVVVQSDNAGAYGANVDGLLGLSFLSRFHVAIDPRTITISTR</sequence>
<dbReference type="HOGENOM" id="CLU_747352_0_0_5"/>
<dbReference type="Proteomes" id="UP000001695">
    <property type="component" value="Chromosome"/>
</dbReference>
<accession>B2ICJ4</accession>
<reference evidence="3" key="1">
    <citation type="submission" date="2008-03" db="EMBL/GenBank/DDBJ databases">
        <title>Complete sequence of chromosome of Beijerinckia indica subsp. indica ATCC 9039.</title>
        <authorList>
            <consortium name="US DOE Joint Genome Institute"/>
            <person name="Copeland A."/>
            <person name="Lucas S."/>
            <person name="Lapidus A."/>
            <person name="Glavina del Rio T."/>
            <person name="Dalin E."/>
            <person name="Tice H."/>
            <person name="Bruce D."/>
            <person name="Goodwin L."/>
            <person name="Pitluck S."/>
            <person name="LaButti K."/>
            <person name="Schmutz J."/>
            <person name="Larimer F."/>
            <person name="Land M."/>
            <person name="Hauser L."/>
            <person name="Kyrpides N."/>
            <person name="Mikhailova N."/>
            <person name="Dunfield P.F."/>
            <person name="Dedysh S.N."/>
            <person name="Liesack W."/>
            <person name="Saw J.H."/>
            <person name="Alam M."/>
            <person name="Chen Y."/>
            <person name="Murrell J.C."/>
            <person name="Richardson P."/>
        </authorList>
    </citation>
    <scope>NUCLEOTIDE SEQUENCE [LARGE SCALE GENOMIC DNA]</scope>
    <source>
        <strain evidence="3">ATCC 9039 / DSM 1715 / NCIMB 8712</strain>
    </source>
</reference>
<evidence type="ECO:0000313" key="2">
    <source>
        <dbReference type="EMBL" id="ACB93883.1"/>
    </source>
</evidence>
<dbReference type="InterPro" id="IPR011990">
    <property type="entry name" value="TPR-like_helical_dom_sf"/>
</dbReference>
<feature type="signal peptide" evidence="1">
    <location>
        <begin position="1"/>
        <end position="39"/>
    </location>
</feature>
<dbReference type="InterPro" id="IPR021109">
    <property type="entry name" value="Peptidase_aspartic_dom_sf"/>
</dbReference>
<dbReference type="Pfam" id="PF13650">
    <property type="entry name" value="Asp_protease_2"/>
    <property type="match status" value="1"/>
</dbReference>
<keyword evidence="3" id="KW-1185">Reference proteome</keyword>
<dbReference type="AlphaFoldDB" id="B2ICJ4"/>
<dbReference type="OrthoDB" id="7595324at2"/>
<dbReference type="STRING" id="395963.Bind_0227"/>
<keyword evidence="1" id="KW-0732">Signal</keyword>
<dbReference type="InterPro" id="IPR001969">
    <property type="entry name" value="Aspartic_peptidase_AS"/>
</dbReference>
<evidence type="ECO:0000313" key="3">
    <source>
        <dbReference type="Proteomes" id="UP000001695"/>
    </source>
</evidence>